<feature type="domain" description="Cyclophilin TM1367-like" evidence="1">
    <location>
        <begin position="3"/>
        <end position="121"/>
    </location>
</feature>
<dbReference type="InterPro" id="IPR025658">
    <property type="entry name" value="Cyclophilin_TM1367"/>
</dbReference>
<dbReference type="Gene3D" id="2.40.100.20">
    <property type="match status" value="1"/>
</dbReference>
<dbReference type="AlphaFoldDB" id="A0A6V8NNS1"/>
<dbReference type="EMBL" id="BLRV01000012">
    <property type="protein sequence ID" value="GFP20994.1"/>
    <property type="molecule type" value="Genomic_DNA"/>
</dbReference>
<dbReference type="RefSeq" id="WP_176226136.1">
    <property type="nucleotide sequence ID" value="NZ_BLRV01000012.1"/>
</dbReference>
<reference evidence="2 3" key="1">
    <citation type="journal article" date="2020" name="Front. Microbiol.">
        <title>Single-cell genomics of novel Actinobacteria with the Wood-Ljungdahl pathway discovered in a serpentinizing system.</title>
        <authorList>
            <person name="Merino N."/>
            <person name="Kawai M."/>
            <person name="Boyd E.S."/>
            <person name="Colman D.R."/>
            <person name="McGlynn S.E."/>
            <person name="Nealson K.H."/>
            <person name="Kurokawa K."/>
            <person name="Hongoh Y."/>
        </authorList>
    </citation>
    <scope>NUCLEOTIDE SEQUENCE [LARGE SCALE GENOMIC DNA]</scope>
    <source>
        <strain evidence="2 3">S06</strain>
    </source>
</reference>
<name>A0A6V8NNS1_9ACTN</name>
<dbReference type="Proteomes" id="UP000580051">
    <property type="component" value="Unassembled WGS sequence"/>
</dbReference>
<accession>A0A6V8NNS1</accession>
<protein>
    <recommendedName>
        <fullName evidence="1">Cyclophilin TM1367-like domain-containing protein</fullName>
    </recommendedName>
</protein>
<proteinExistence type="predicted"/>
<comment type="caution">
    <text evidence="2">The sequence shown here is derived from an EMBL/GenBank/DDBJ whole genome shotgun (WGS) entry which is preliminary data.</text>
</comment>
<evidence type="ECO:0000313" key="3">
    <source>
        <dbReference type="Proteomes" id="UP000580051"/>
    </source>
</evidence>
<sequence length="124" mass="13281">MPKKIRIRAGNVEAEALLNDSRTAQAIWDALPIEGSGSKWGEEIYFPVPVQAELEDGQEEVEVGTLGYWPPGSALCIFFGPTPVSQSDQPRAASPVALVGEVSGDPKIFQKVSSGTKIIVEKAE</sequence>
<gene>
    <name evidence="2" type="ORF">HKBW3S06_00220</name>
</gene>
<evidence type="ECO:0000259" key="1">
    <source>
        <dbReference type="Pfam" id="PF04126"/>
    </source>
</evidence>
<organism evidence="2 3">
    <name type="scientific">Candidatus Hakubella thermalkaliphila</name>
    <dbReference type="NCBI Taxonomy" id="2754717"/>
    <lineage>
        <taxon>Bacteria</taxon>
        <taxon>Bacillati</taxon>
        <taxon>Actinomycetota</taxon>
        <taxon>Actinomycetota incertae sedis</taxon>
        <taxon>Candidatus Hakubellales</taxon>
        <taxon>Candidatus Hakubellaceae</taxon>
        <taxon>Candidatus Hakubella</taxon>
    </lineage>
</organism>
<dbReference type="InterPro" id="IPR029000">
    <property type="entry name" value="Cyclophilin-like_dom_sf"/>
</dbReference>
<dbReference type="SUPFAM" id="SSF50891">
    <property type="entry name" value="Cyclophilin-like"/>
    <property type="match status" value="1"/>
</dbReference>
<dbReference type="Pfam" id="PF04126">
    <property type="entry name" value="Cyclophil_like"/>
    <property type="match status" value="1"/>
</dbReference>
<evidence type="ECO:0000313" key="2">
    <source>
        <dbReference type="EMBL" id="GFP20994.1"/>
    </source>
</evidence>